<gene>
    <name evidence="4" type="ORF">CYMTET_8304</name>
</gene>
<keyword evidence="5" id="KW-1185">Reference proteome</keyword>
<feature type="domain" description="DNA methylase N-4/N-6" evidence="3">
    <location>
        <begin position="99"/>
        <end position="200"/>
    </location>
</feature>
<dbReference type="SUPFAM" id="SSF53335">
    <property type="entry name" value="S-adenosyl-L-methionine-dependent methyltransferases"/>
    <property type="match status" value="1"/>
</dbReference>
<comment type="caution">
    <text evidence="4">The sequence shown here is derived from an EMBL/GenBank/DDBJ whole genome shotgun (WGS) entry which is preliminary data.</text>
</comment>
<name>A0AAE0GTS2_9CHLO</name>
<protein>
    <recommendedName>
        <fullName evidence="3">DNA methylase N-4/N-6 domain-containing protein</fullName>
    </recommendedName>
</protein>
<reference evidence="4 5" key="1">
    <citation type="journal article" date="2015" name="Genome Biol. Evol.">
        <title>Comparative Genomics of a Bacterivorous Green Alga Reveals Evolutionary Causalities and Consequences of Phago-Mixotrophic Mode of Nutrition.</title>
        <authorList>
            <person name="Burns J.A."/>
            <person name="Paasch A."/>
            <person name="Narechania A."/>
            <person name="Kim E."/>
        </authorList>
    </citation>
    <scope>NUCLEOTIDE SEQUENCE [LARGE SCALE GENOMIC DNA]</scope>
    <source>
        <strain evidence="4 5">PLY_AMNH</strain>
    </source>
</reference>
<dbReference type="EMBL" id="LGRX02002536">
    <property type="protein sequence ID" value="KAK3284023.1"/>
    <property type="molecule type" value="Genomic_DNA"/>
</dbReference>
<dbReference type="GO" id="GO:0003677">
    <property type="term" value="F:DNA binding"/>
    <property type="evidence" value="ECO:0007669"/>
    <property type="project" value="InterPro"/>
</dbReference>
<evidence type="ECO:0000313" key="4">
    <source>
        <dbReference type="EMBL" id="KAK3284023.1"/>
    </source>
</evidence>
<sequence>MLKKFRTNSPISSSGMYYSCLSKRPAKVAMDWQAMYRVFNPEVKELDVPILTSSYTGNVLGPITYQERQHLHAVLSSNLLKKMQMDRTAVTPEDAAFKEKSDTLNMVLKEEMDNLDKAFEPLFVQDTYKHKCEETGCTTFGEQKICPQNGKTLVTGQKNPNLMKFLTKRYTMVVDPFMGTGSTGVGARRADRAFFGMEESSTTFFGALHIIAAELGIISEVDEIVAA</sequence>
<evidence type="ECO:0000256" key="1">
    <source>
        <dbReference type="ARBA" id="ARBA00022603"/>
    </source>
</evidence>
<keyword evidence="2" id="KW-0808">Transferase</keyword>
<dbReference type="Pfam" id="PF01555">
    <property type="entry name" value="N6_N4_Mtase"/>
    <property type="match status" value="1"/>
</dbReference>
<evidence type="ECO:0000259" key="3">
    <source>
        <dbReference type="Pfam" id="PF01555"/>
    </source>
</evidence>
<dbReference type="InterPro" id="IPR029063">
    <property type="entry name" value="SAM-dependent_MTases_sf"/>
</dbReference>
<proteinExistence type="predicted"/>
<dbReference type="InterPro" id="IPR002941">
    <property type="entry name" value="DNA_methylase_N4/N6"/>
</dbReference>
<organism evidence="4 5">
    <name type="scientific">Cymbomonas tetramitiformis</name>
    <dbReference type="NCBI Taxonomy" id="36881"/>
    <lineage>
        <taxon>Eukaryota</taxon>
        <taxon>Viridiplantae</taxon>
        <taxon>Chlorophyta</taxon>
        <taxon>Pyramimonadophyceae</taxon>
        <taxon>Pyramimonadales</taxon>
        <taxon>Pyramimonadaceae</taxon>
        <taxon>Cymbomonas</taxon>
    </lineage>
</organism>
<accession>A0AAE0GTS2</accession>
<dbReference type="GO" id="GO:0032259">
    <property type="term" value="P:methylation"/>
    <property type="evidence" value="ECO:0007669"/>
    <property type="project" value="UniProtKB-KW"/>
</dbReference>
<evidence type="ECO:0000256" key="2">
    <source>
        <dbReference type="ARBA" id="ARBA00022679"/>
    </source>
</evidence>
<keyword evidence="1" id="KW-0489">Methyltransferase</keyword>
<dbReference type="GO" id="GO:0008170">
    <property type="term" value="F:N-methyltransferase activity"/>
    <property type="evidence" value="ECO:0007669"/>
    <property type="project" value="InterPro"/>
</dbReference>
<dbReference type="Proteomes" id="UP001190700">
    <property type="component" value="Unassembled WGS sequence"/>
</dbReference>
<dbReference type="Gene3D" id="3.40.50.150">
    <property type="entry name" value="Vaccinia Virus protein VP39"/>
    <property type="match status" value="1"/>
</dbReference>
<dbReference type="AlphaFoldDB" id="A0AAE0GTS2"/>
<evidence type="ECO:0000313" key="5">
    <source>
        <dbReference type="Proteomes" id="UP001190700"/>
    </source>
</evidence>